<proteinExistence type="predicted"/>
<evidence type="ECO:0000313" key="6">
    <source>
        <dbReference type="Proteomes" id="UP000244677"/>
    </source>
</evidence>
<dbReference type="SUPFAM" id="SSF46689">
    <property type="entry name" value="Homeodomain-like"/>
    <property type="match status" value="1"/>
</dbReference>
<dbReference type="InterPro" id="IPR018062">
    <property type="entry name" value="HTH_AraC-typ_CS"/>
</dbReference>
<evidence type="ECO:0000259" key="4">
    <source>
        <dbReference type="PROSITE" id="PS01124"/>
    </source>
</evidence>
<feature type="domain" description="HTH araC/xylS-type" evidence="4">
    <location>
        <begin position="106"/>
        <end position="176"/>
    </location>
</feature>
<gene>
    <name evidence="5" type="ORF">FK004_02490</name>
</gene>
<dbReference type="InterPro" id="IPR018060">
    <property type="entry name" value="HTH_AraC"/>
</dbReference>
<dbReference type="GO" id="GO:0043565">
    <property type="term" value="F:sequence-specific DNA binding"/>
    <property type="evidence" value="ECO:0007669"/>
    <property type="project" value="InterPro"/>
</dbReference>
<dbReference type="Gene3D" id="1.10.10.60">
    <property type="entry name" value="Homeodomain-like"/>
    <property type="match status" value="1"/>
</dbReference>
<evidence type="ECO:0000313" key="5">
    <source>
        <dbReference type="EMBL" id="AWG24168.1"/>
    </source>
</evidence>
<keyword evidence="3" id="KW-0804">Transcription</keyword>
<dbReference type="AlphaFoldDB" id="A0A2S1LKB8"/>
<dbReference type="OrthoDB" id="952277at2"/>
<keyword evidence="2" id="KW-0238">DNA-binding</keyword>
<reference evidence="5 6" key="1">
    <citation type="submission" date="2017-04" db="EMBL/GenBank/DDBJ databases">
        <title>Complete genome sequence of Flavobacterium kingsejong AJ004.</title>
        <authorList>
            <person name="Lee P.C."/>
        </authorList>
    </citation>
    <scope>NUCLEOTIDE SEQUENCE [LARGE SCALE GENOMIC DNA]</scope>
    <source>
        <strain evidence="5 6">AJ004</strain>
    </source>
</reference>
<dbReference type="RefSeq" id="WP_108735822.1">
    <property type="nucleotide sequence ID" value="NZ_CP020919.1"/>
</dbReference>
<dbReference type="GO" id="GO:0003700">
    <property type="term" value="F:DNA-binding transcription factor activity"/>
    <property type="evidence" value="ECO:0007669"/>
    <property type="project" value="InterPro"/>
</dbReference>
<dbReference type="Proteomes" id="UP000244677">
    <property type="component" value="Chromosome"/>
</dbReference>
<protein>
    <recommendedName>
        <fullName evidence="4">HTH araC/xylS-type domain-containing protein</fullName>
    </recommendedName>
</protein>
<name>A0A2S1LKB8_9FLAO</name>
<evidence type="ECO:0000256" key="3">
    <source>
        <dbReference type="ARBA" id="ARBA00023163"/>
    </source>
</evidence>
<dbReference type="InterPro" id="IPR009057">
    <property type="entry name" value="Homeodomain-like_sf"/>
</dbReference>
<organism evidence="5 6">
    <name type="scientific">Flavobacterium kingsejongi</name>
    <dbReference type="NCBI Taxonomy" id="1678728"/>
    <lineage>
        <taxon>Bacteria</taxon>
        <taxon>Pseudomonadati</taxon>
        <taxon>Bacteroidota</taxon>
        <taxon>Flavobacteriia</taxon>
        <taxon>Flavobacteriales</taxon>
        <taxon>Flavobacteriaceae</taxon>
        <taxon>Flavobacterium</taxon>
    </lineage>
</organism>
<sequence>MKVFYVKNMVCDRCILVVKQLLDAMDIPFKAVGLGEIELARDLEAEQEEEVKGKLAGLGFEWLDNRKFIVVERIKSAVIAYIHHGKNDGEESLSTYIQNTIDKDYSSLSSLFTITQGITIEQYAIQQRIEKAKELLLYDELNLNEISWNLGYSSVQHLSSQFKKLTGLTPTQFKKLKNNLRLPLDKVGTQPEAP</sequence>
<dbReference type="PROSITE" id="PS00041">
    <property type="entry name" value="HTH_ARAC_FAMILY_1"/>
    <property type="match status" value="1"/>
</dbReference>
<dbReference type="KEGG" id="fki:FK004_02490"/>
<dbReference type="EMBL" id="CP020919">
    <property type="protein sequence ID" value="AWG24168.1"/>
    <property type="molecule type" value="Genomic_DNA"/>
</dbReference>
<evidence type="ECO:0000256" key="2">
    <source>
        <dbReference type="ARBA" id="ARBA00023125"/>
    </source>
</evidence>
<keyword evidence="1" id="KW-0805">Transcription regulation</keyword>
<evidence type="ECO:0000256" key="1">
    <source>
        <dbReference type="ARBA" id="ARBA00023015"/>
    </source>
</evidence>
<dbReference type="PROSITE" id="PS01124">
    <property type="entry name" value="HTH_ARAC_FAMILY_2"/>
    <property type="match status" value="1"/>
</dbReference>
<dbReference type="PANTHER" id="PTHR43280:SF28">
    <property type="entry name" value="HTH-TYPE TRANSCRIPTIONAL ACTIVATOR RHAS"/>
    <property type="match status" value="1"/>
</dbReference>
<accession>A0A2S1LKB8</accession>
<dbReference type="Pfam" id="PF12833">
    <property type="entry name" value="HTH_18"/>
    <property type="match status" value="1"/>
</dbReference>
<dbReference type="SMART" id="SM00342">
    <property type="entry name" value="HTH_ARAC"/>
    <property type="match status" value="1"/>
</dbReference>
<dbReference type="PANTHER" id="PTHR43280">
    <property type="entry name" value="ARAC-FAMILY TRANSCRIPTIONAL REGULATOR"/>
    <property type="match status" value="1"/>
</dbReference>
<keyword evidence="6" id="KW-1185">Reference proteome</keyword>